<dbReference type="EMBL" id="BFEA01000029">
    <property type="protein sequence ID" value="GBG62498.1"/>
    <property type="molecule type" value="Genomic_DNA"/>
</dbReference>
<reference evidence="1 2" key="1">
    <citation type="journal article" date="2018" name="Cell">
        <title>The Chara Genome: Secondary Complexity and Implications for Plant Terrestrialization.</title>
        <authorList>
            <person name="Nishiyama T."/>
            <person name="Sakayama H."/>
            <person name="Vries J.D."/>
            <person name="Buschmann H."/>
            <person name="Saint-Marcoux D."/>
            <person name="Ullrich K.K."/>
            <person name="Haas F.B."/>
            <person name="Vanderstraeten L."/>
            <person name="Becker D."/>
            <person name="Lang D."/>
            <person name="Vosolsobe S."/>
            <person name="Rombauts S."/>
            <person name="Wilhelmsson P.K.I."/>
            <person name="Janitza P."/>
            <person name="Kern R."/>
            <person name="Heyl A."/>
            <person name="Rumpler F."/>
            <person name="Villalobos L.I.A.C."/>
            <person name="Clay J.M."/>
            <person name="Skokan R."/>
            <person name="Toyoda A."/>
            <person name="Suzuki Y."/>
            <person name="Kagoshima H."/>
            <person name="Schijlen E."/>
            <person name="Tajeshwar N."/>
            <person name="Catarino B."/>
            <person name="Hetherington A.J."/>
            <person name="Saltykova A."/>
            <person name="Bonnot C."/>
            <person name="Breuninger H."/>
            <person name="Symeonidi A."/>
            <person name="Radhakrishnan G.V."/>
            <person name="Van Nieuwerburgh F."/>
            <person name="Deforce D."/>
            <person name="Chang C."/>
            <person name="Karol K.G."/>
            <person name="Hedrich R."/>
            <person name="Ulvskov P."/>
            <person name="Glockner G."/>
            <person name="Delwiche C.F."/>
            <person name="Petrasek J."/>
            <person name="Van de Peer Y."/>
            <person name="Friml J."/>
            <person name="Beilby M."/>
            <person name="Dolan L."/>
            <person name="Kohara Y."/>
            <person name="Sugano S."/>
            <person name="Fujiyama A."/>
            <person name="Delaux P.-M."/>
            <person name="Quint M."/>
            <person name="TheiBen G."/>
            <person name="Hagemann M."/>
            <person name="Harholt J."/>
            <person name="Dunand C."/>
            <person name="Zachgo S."/>
            <person name="Langdale J."/>
            <person name="Maumus F."/>
            <person name="Straeten D.V.D."/>
            <person name="Gould S.B."/>
            <person name="Rensing S.A."/>
        </authorList>
    </citation>
    <scope>NUCLEOTIDE SEQUENCE [LARGE SCALE GENOMIC DNA]</scope>
    <source>
        <strain evidence="1 2">S276</strain>
    </source>
</reference>
<dbReference type="AlphaFoldDB" id="A0A388JXK0"/>
<sequence length="66" mass="6985">MCCRIEVSIPGFDSGTQQPGTRGCERNGCFWRKLGGADSIPEQQQPQAGMSSATSQAGIQVTCASY</sequence>
<comment type="caution">
    <text evidence="1">The sequence shown here is derived from an EMBL/GenBank/DDBJ whole genome shotgun (WGS) entry which is preliminary data.</text>
</comment>
<name>A0A388JXK0_CHABU</name>
<dbReference type="Gramene" id="GBG62498">
    <property type="protein sequence ID" value="GBG62498"/>
    <property type="gene ID" value="CBR_g30817"/>
</dbReference>
<proteinExistence type="predicted"/>
<evidence type="ECO:0000313" key="1">
    <source>
        <dbReference type="EMBL" id="GBG62498.1"/>
    </source>
</evidence>
<dbReference type="Proteomes" id="UP000265515">
    <property type="component" value="Unassembled WGS sequence"/>
</dbReference>
<keyword evidence="2" id="KW-1185">Reference proteome</keyword>
<accession>A0A388JXK0</accession>
<gene>
    <name evidence="1" type="ORF">CBR_g30817</name>
</gene>
<organism evidence="1 2">
    <name type="scientific">Chara braunii</name>
    <name type="common">Braun's stonewort</name>
    <dbReference type="NCBI Taxonomy" id="69332"/>
    <lineage>
        <taxon>Eukaryota</taxon>
        <taxon>Viridiplantae</taxon>
        <taxon>Streptophyta</taxon>
        <taxon>Charophyceae</taxon>
        <taxon>Charales</taxon>
        <taxon>Characeae</taxon>
        <taxon>Chara</taxon>
    </lineage>
</organism>
<protein>
    <submittedName>
        <fullName evidence="1">Uncharacterized protein</fullName>
    </submittedName>
</protein>
<evidence type="ECO:0000313" key="2">
    <source>
        <dbReference type="Proteomes" id="UP000265515"/>
    </source>
</evidence>